<feature type="transmembrane region" description="Helical" evidence="1">
    <location>
        <begin position="202"/>
        <end position="222"/>
    </location>
</feature>
<comment type="caution">
    <text evidence="2">The sequence shown here is derived from an EMBL/GenBank/DDBJ whole genome shotgun (WGS) entry which is preliminary data.</text>
</comment>
<keyword evidence="1" id="KW-0472">Membrane</keyword>
<keyword evidence="1" id="KW-1133">Transmembrane helix</keyword>
<dbReference type="VEuPathDB" id="MicrosporidiaDB:EHP00_1885"/>
<proteinExistence type="predicted"/>
<evidence type="ECO:0000313" key="3">
    <source>
        <dbReference type="Proteomes" id="UP000192758"/>
    </source>
</evidence>
<sequence>MTQFQKVIELLLVTAYLFNQVGKSKRKNGVGKAMLLASILCVLNSILFKQYAEYSRTIQINGNIYKNNKIFNGIFNSKVENSKKENSKVENGKNKKENSKNLNNNNITVDVLKAGEFCEKIGEVLLISSAFYTNYSLFAKIYGLIRIPTFVYLDSVKYMFDDNFTGFVENLVYGIEFIFAAFFIMLNPIFNSKKVKNGLSLIFLYVIYGFTCYLLTLFKLPFDVNKHNLHIISTITGVINTAMYAVMGNSLCHSTSKSLCVIKNPNKIAENEEAKMRALIEFNEGY</sequence>
<keyword evidence="1" id="KW-0812">Transmembrane</keyword>
<organism evidence="2 3">
    <name type="scientific">Ecytonucleospora hepatopenaei</name>
    <dbReference type="NCBI Taxonomy" id="646526"/>
    <lineage>
        <taxon>Eukaryota</taxon>
        <taxon>Fungi</taxon>
        <taxon>Fungi incertae sedis</taxon>
        <taxon>Microsporidia</taxon>
        <taxon>Enterocytozoonidae</taxon>
        <taxon>Ecytonucleospora</taxon>
    </lineage>
</organism>
<gene>
    <name evidence="2" type="ORF">EHP00_1885</name>
</gene>
<protein>
    <submittedName>
        <fullName evidence="2">Uncharacterized protein</fullName>
    </submittedName>
</protein>
<evidence type="ECO:0000313" key="2">
    <source>
        <dbReference type="EMBL" id="OQS55225.1"/>
    </source>
</evidence>
<dbReference type="Proteomes" id="UP000192758">
    <property type="component" value="Unassembled WGS sequence"/>
</dbReference>
<dbReference type="EMBL" id="MNPJ01000013">
    <property type="protein sequence ID" value="OQS55225.1"/>
    <property type="molecule type" value="Genomic_DNA"/>
</dbReference>
<feature type="transmembrane region" description="Helical" evidence="1">
    <location>
        <begin position="228"/>
        <end position="247"/>
    </location>
</feature>
<name>A0A1W0E7J0_9MICR</name>
<reference evidence="2 3" key="1">
    <citation type="journal article" date="2017" name="Environ. Microbiol.">
        <title>Decay of the glycolytic pathway and adaptation to intranuclear parasitism within Enterocytozoonidae microsporidia.</title>
        <authorList>
            <person name="Wiredu Boakye D."/>
            <person name="Jaroenlak P."/>
            <person name="Prachumwat A."/>
            <person name="Williams T.A."/>
            <person name="Bateman K.S."/>
            <person name="Itsathitphaisarn O."/>
            <person name="Sritunyalucksana K."/>
            <person name="Paszkiewicz K.H."/>
            <person name="Moore K.A."/>
            <person name="Stentiford G.D."/>
            <person name="Williams B.A."/>
        </authorList>
    </citation>
    <scope>NUCLEOTIDE SEQUENCE [LARGE SCALE GENOMIC DNA]</scope>
    <source>
        <strain evidence="2 3">TH1</strain>
    </source>
</reference>
<accession>A0A1W0E7J0</accession>
<keyword evidence="3" id="KW-1185">Reference proteome</keyword>
<dbReference type="AlphaFoldDB" id="A0A1W0E7J0"/>
<evidence type="ECO:0000256" key="1">
    <source>
        <dbReference type="SAM" id="Phobius"/>
    </source>
</evidence>
<feature type="transmembrane region" description="Helical" evidence="1">
    <location>
        <begin position="171"/>
        <end position="190"/>
    </location>
</feature>
<dbReference type="OrthoDB" id="10409834at2759"/>